<accession>A0A540KB20</accession>
<evidence type="ECO:0000313" key="2">
    <source>
        <dbReference type="Proteomes" id="UP000315295"/>
    </source>
</evidence>
<name>A0A540KB20_MALBA</name>
<keyword evidence="2" id="KW-1185">Reference proteome</keyword>
<gene>
    <name evidence="1" type="ORF">C1H46_043031</name>
</gene>
<dbReference type="Proteomes" id="UP000315295">
    <property type="component" value="Unassembled WGS sequence"/>
</dbReference>
<organism evidence="1 2">
    <name type="scientific">Malus baccata</name>
    <name type="common">Siberian crab apple</name>
    <name type="synonym">Pyrus baccata</name>
    <dbReference type="NCBI Taxonomy" id="106549"/>
    <lineage>
        <taxon>Eukaryota</taxon>
        <taxon>Viridiplantae</taxon>
        <taxon>Streptophyta</taxon>
        <taxon>Embryophyta</taxon>
        <taxon>Tracheophyta</taxon>
        <taxon>Spermatophyta</taxon>
        <taxon>Magnoliopsida</taxon>
        <taxon>eudicotyledons</taxon>
        <taxon>Gunneridae</taxon>
        <taxon>Pentapetalae</taxon>
        <taxon>rosids</taxon>
        <taxon>fabids</taxon>
        <taxon>Rosales</taxon>
        <taxon>Rosaceae</taxon>
        <taxon>Amygdaloideae</taxon>
        <taxon>Maleae</taxon>
        <taxon>Malus</taxon>
    </lineage>
</organism>
<reference evidence="1 2" key="1">
    <citation type="journal article" date="2019" name="G3 (Bethesda)">
        <title>Sequencing of a Wild Apple (Malus baccata) Genome Unravels the Differences Between Cultivated and Wild Apple Species Regarding Disease Resistance and Cold Tolerance.</title>
        <authorList>
            <person name="Chen X."/>
        </authorList>
    </citation>
    <scope>NUCLEOTIDE SEQUENCE [LARGE SCALE GENOMIC DNA]</scope>
    <source>
        <strain evidence="2">cv. Shandingzi</strain>
        <tissue evidence="1">Leaves</tissue>
    </source>
</reference>
<dbReference type="EMBL" id="VIEB01001553">
    <property type="protein sequence ID" value="TQD71434.1"/>
    <property type="molecule type" value="Genomic_DNA"/>
</dbReference>
<evidence type="ECO:0000313" key="1">
    <source>
        <dbReference type="EMBL" id="TQD71434.1"/>
    </source>
</evidence>
<protein>
    <submittedName>
        <fullName evidence="1">Uncharacterized protein</fullName>
    </submittedName>
</protein>
<proteinExistence type="predicted"/>
<sequence length="118" mass="13864">MADKNKDENVRDANPHDLREHFEFAHAIVVAMGNNCPTTEWHSWKDIAGNVKKVVMDELLYDIRNLVRRDCSAEFESWKKVLKELKKAMLGELSVHWDVDKTDEKKRIYVDGLFKQSF</sequence>
<dbReference type="AlphaFoldDB" id="A0A540KB20"/>
<comment type="caution">
    <text evidence="1">The sequence shown here is derived from an EMBL/GenBank/DDBJ whole genome shotgun (WGS) entry which is preliminary data.</text>
</comment>